<dbReference type="InterPro" id="IPR023393">
    <property type="entry name" value="START-like_dom_sf"/>
</dbReference>
<organism evidence="3 4">
    <name type="scientific">Flavobacterium piscis</name>
    <dbReference type="NCBI Taxonomy" id="1114874"/>
    <lineage>
        <taxon>Bacteria</taxon>
        <taxon>Pseudomonadati</taxon>
        <taxon>Bacteroidota</taxon>
        <taxon>Flavobacteriia</taxon>
        <taxon>Flavobacteriales</taxon>
        <taxon>Flavobacteriaceae</taxon>
        <taxon>Flavobacterium</taxon>
    </lineage>
</organism>
<dbReference type="InterPro" id="IPR013538">
    <property type="entry name" value="ASHA1/2-like_C"/>
</dbReference>
<evidence type="ECO:0000259" key="2">
    <source>
        <dbReference type="Pfam" id="PF08327"/>
    </source>
</evidence>
<comment type="similarity">
    <text evidence="1">Belongs to the AHA1 family.</text>
</comment>
<dbReference type="Pfam" id="PF08327">
    <property type="entry name" value="AHSA1"/>
    <property type="match status" value="1"/>
</dbReference>
<dbReference type="SUPFAM" id="SSF55961">
    <property type="entry name" value="Bet v1-like"/>
    <property type="match status" value="1"/>
</dbReference>
<evidence type="ECO:0000256" key="1">
    <source>
        <dbReference type="ARBA" id="ARBA00006817"/>
    </source>
</evidence>
<dbReference type="Gene3D" id="3.30.530.20">
    <property type="match status" value="1"/>
</dbReference>
<protein>
    <submittedName>
        <fullName evidence="3">Uncharacterized protein YndB with AHSA1/START domain</fullName>
    </submittedName>
</protein>
<name>A0ABU1Y836_9FLAO</name>
<dbReference type="Proteomes" id="UP001269081">
    <property type="component" value="Unassembled WGS sequence"/>
</dbReference>
<dbReference type="EMBL" id="JAVDWQ010000004">
    <property type="protein sequence ID" value="MDR7209666.1"/>
    <property type="molecule type" value="Genomic_DNA"/>
</dbReference>
<accession>A0ABU1Y836</accession>
<keyword evidence="4" id="KW-1185">Reference proteome</keyword>
<reference evidence="3 4" key="1">
    <citation type="submission" date="2023-07" db="EMBL/GenBank/DDBJ databases">
        <title>Sorghum-associated microbial communities from plants grown in Nebraska, USA.</title>
        <authorList>
            <person name="Schachtman D."/>
        </authorList>
    </citation>
    <scope>NUCLEOTIDE SEQUENCE [LARGE SCALE GENOMIC DNA]</scope>
    <source>
        <strain evidence="3 4">4129</strain>
    </source>
</reference>
<dbReference type="RefSeq" id="WP_310280116.1">
    <property type="nucleotide sequence ID" value="NZ_JAVDWQ010000004.1"/>
</dbReference>
<evidence type="ECO:0000313" key="4">
    <source>
        <dbReference type="Proteomes" id="UP001269081"/>
    </source>
</evidence>
<feature type="domain" description="Activator of Hsp90 ATPase homologue 1/2-like C-terminal" evidence="2">
    <location>
        <begin position="23"/>
        <end position="91"/>
    </location>
</feature>
<gene>
    <name evidence="3" type="ORF">J2W48_001604</name>
</gene>
<proteinExistence type="inferred from homology"/>
<sequence length="117" mass="13741">MASEIISTTPDREIVTTRIINEPRDVVYAAWSDPDHLKNWWGPKGFTNTFHEFDLRPGGKWSFMMHGPEKGNYLNECEFTIVEKPSLIVWKRISKPLFRLLLLLMKFLRMLQKSSSK</sequence>
<evidence type="ECO:0000313" key="3">
    <source>
        <dbReference type="EMBL" id="MDR7209666.1"/>
    </source>
</evidence>
<comment type="caution">
    <text evidence="3">The sequence shown here is derived from an EMBL/GenBank/DDBJ whole genome shotgun (WGS) entry which is preliminary data.</text>
</comment>